<sequence>LLYSGILDEEVGSIINSARIDNIMKEVDASKTDTEMPKNVMDINNFKTTGNIKYIDPLRKMRILVKLGKKNIVNSQRIL</sequence>
<protein>
    <submittedName>
        <fullName evidence="1">Uncharacterized protein</fullName>
    </submittedName>
</protein>
<dbReference type="Proteomes" id="UP000076858">
    <property type="component" value="Unassembled WGS sequence"/>
</dbReference>
<dbReference type="EMBL" id="LRGB01001798">
    <property type="protein sequence ID" value="KZS10456.1"/>
    <property type="molecule type" value="Genomic_DNA"/>
</dbReference>
<evidence type="ECO:0000313" key="2">
    <source>
        <dbReference type="Proteomes" id="UP000076858"/>
    </source>
</evidence>
<gene>
    <name evidence="1" type="ORF">APZ42_025080</name>
</gene>
<accession>A0A164TH86</accession>
<proteinExistence type="predicted"/>
<comment type="caution">
    <text evidence="1">The sequence shown here is derived from an EMBL/GenBank/DDBJ whole genome shotgun (WGS) entry which is preliminary data.</text>
</comment>
<name>A0A164TH86_9CRUS</name>
<organism evidence="1 2">
    <name type="scientific">Daphnia magna</name>
    <dbReference type="NCBI Taxonomy" id="35525"/>
    <lineage>
        <taxon>Eukaryota</taxon>
        <taxon>Metazoa</taxon>
        <taxon>Ecdysozoa</taxon>
        <taxon>Arthropoda</taxon>
        <taxon>Crustacea</taxon>
        <taxon>Branchiopoda</taxon>
        <taxon>Diplostraca</taxon>
        <taxon>Cladocera</taxon>
        <taxon>Anomopoda</taxon>
        <taxon>Daphniidae</taxon>
        <taxon>Daphnia</taxon>
    </lineage>
</organism>
<evidence type="ECO:0000313" key="1">
    <source>
        <dbReference type="EMBL" id="KZS10456.1"/>
    </source>
</evidence>
<reference evidence="1 2" key="1">
    <citation type="submission" date="2016-03" db="EMBL/GenBank/DDBJ databases">
        <title>EvidentialGene: Evidence-directed Construction of Genes on Genomes.</title>
        <authorList>
            <person name="Gilbert D.G."/>
            <person name="Choi J.-H."/>
            <person name="Mockaitis K."/>
            <person name="Colbourne J."/>
            <person name="Pfrender M."/>
        </authorList>
    </citation>
    <scope>NUCLEOTIDE SEQUENCE [LARGE SCALE GENOMIC DNA]</scope>
    <source>
        <strain evidence="1 2">Xinb3</strain>
        <tissue evidence="1">Complete organism</tissue>
    </source>
</reference>
<keyword evidence="2" id="KW-1185">Reference proteome</keyword>
<dbReference type="AlphaFoldDB" id="A0A164TH86"/>
<feature type="non-terminal residue" evidence="1">
    <location>
        <position position="1"/>
    </location>
</feature>
<dbReference type="OrthoDB" id="8948150at2759"/>